<organism evidence="2 3">
    <name type="scientific">Streptomyces tendae</name>
    <dbReference type="NCBI Taxonomy" id="1932"/>
    <lineage>
        <taxon>Bacteria</taxon>
        <taxon>Bacillati</taxon>
        <taxon>Actinomycetota</taxon>
        <taxon>Actinomycetes</taxon>
        <taxon>Kitasatosporales</taxon>
        <taxon>Streptomycetaceae</taxon>
        <taxon>Streptomyces</taxon>
    </lineage>
</organism>
<sequence length="91" mass="9554">MPSVTVVVSSDTDIYISPGLYGDCLPTVATGGTADSFRAGRVISSPRSSCSHTPCGAETVPCRGLAGMNGRPPRFTSHGRYGHRQSDVNRL</sequence>
<name>A0ABX5ZV64_STRTE</name>
<dbReference type="Proteomes" id="UP000324308">
    <property type="component" value="Chromosome"/>
</dbReference>
<proteinExistence type="predicted"/>
<feature type="region of interest" description="Disordered" evidence="1">
    <location>
        <begin position="67"/>
        <end position="91"/>
    </location>
</feature>
<reference evidence="2 3" key="1">
    <citation type="submission" date="2019-09" db="EMBL/GenBank/DDBJ databases">
        <title>Draft genome sequence of the Ebosin-producing strain Streptomyces sp. 139.</title>
        <authorList>
            <person name="Ai L."/>
            <person name="Geng M."/>
            <person name="Ma M."/>
            <person name="Bai L."/>
        </authorList>
    </citation>
    <scope>NUCLEOTIDE SEQUENCE [LARGE SCALE GENOMIC DNA]</scope>
    <source>
        <strain evidence="2 3">139</strain>
    </source>
</reference>
<gene>
    <name evidence="2" type="ORF">F3L20_24360</name>
</gene>
<dbReference type="EMBL" id="CP043959">
    <property type="protein sequence ID" value="QER88567.1"/>
    <property type="molecule type" value="Genomic_DNA"/>
</dbReference>
<evidence type="ECO:0000313" key="3">
    <source>
        <dbReference type="Proteomes" id="UP000324308"/>
    </source>
</evidence>
<evidence type="ECO:0000313" key="2">
    <source>
        <dbReference type="EMBL" id="QER88567.1"/>
    </source>
</evidence>
<protein>
    <submittedName>
        <fullName evidence="2">Uncharacterized protein</fullName>
    </submittedName>
</protein>
<keyword evidence="3" id="KW-1185">Reference proteome</keyword>
<accession>A0ABX5ZV64</accession>
<evidence type="ECO:0000256" key="1">
    <source>
        <dbReference type="SAM" id="MobiDB-lite"/>
    </source>
</evidence>